<dbReference type="AlphaFoldDB" id="A0A327WNM2"/>
<evidence type="ECO:0000256" key="7">
    <source>
        <dbReference type="ARBA" id="ARBA00022833"/>
    </source>
</evidence>
<keyword evidence="18" id="KW-1185">Reference proteome</keyword>
<evidence type="ECO:0000259" key="13">
    <source>
        <dbReference type="Pfam" id="PF02868"/>
    </source>
</evidence>
<dbReference type="InterPro" id="IPR027268">
    <property type="entry name" value="Peptidase_M4/M1_CTD_sf"/>
</dbReference>
<evidence type="ECO:0000256" key="8">
    <source>
        <dbReference type="ARBA" id="ARBA00023049"/>
    </source>
</evidence>
<dbReference type="InterPro" id="IPR001570">
    <property type="entry name" value="Peptidase_M4_C_domain"/>
</dbReference>
<keyword evidence="6" id="KW-0378">Hydrolase</keyword>
<comment type="caution">
    <text evidence="17">The sequence shown here is derived from an EMBL/GenBank/DDBJ whole genome shotgun (WGS) entry which is preliminary data.</text>
</comment>
<dbReference type="Pfam" id="PF01447">
    <property type="entry name" value="Peptidase_M4"/>
    <property type="match status" value="1"/>
</dbReference>
<evidence type="ECO:0000256" key="10">
    <source>
        <dbReference type="PIRSR" id="PIRSR623612-1"/>
    </source>
</evidence>
<feature type="domain" description="FTP" evidence="15">
    <location>
        <begin position="127"/>
        <end position="176"/>
    </location>
</feature>
<dbReference type="InterPro" id="IPR011096">
    <property type="entry name" value="FTP_domain"/>
</dbReference>
<dbReference type="Pfam" id="PF02868">
    <property type="entry name" value="Peptidase_M4_C"/>
    <property type="match status" value="1"/>
</dbReference>
<dbReference type="Gene3D" id="1.10.390.10">
    <property type="entry name" value="Neutral Protease Domain 2"/>
    <property type="match status" value="1"/>
</dbReference>
<dbReference type="Pfam" id="PF07504">
    <property type="entry name" value="FTP"/>
    <property type="match status" value="1"/>
</dbReference>
<dbReference type="GO" id="GO:0046872">
    <property type="term" value="F:metal ion binding"/>
    <property type="evidence" value="ECO:0007669"/>
    <property type="project" value="UniProtKB-KW"/>
</dbReference>
<dbReference type="InterPro" id="IPR023612">
    <property type="entry name" value="Peptidase_M4"/>
</dbReference>
<dbReference type="SUPFAM" id="SSF55486">
    <property type="entry name" value="Metalloproteases ('zincins'), catalytic domain"/>
    <property type="match status" value="1"/>
</dbReference>
<feature type="signal peptide" evidence="11">
    <location>
        <begin position="1"/>
        <end position="18"/>
    </location>
</feature>
<evidence type="ECO:0000313" key="18">
    <source>
        <dbReference type="Proteomes" id="UP000248790"/>
    </source>
</evidence>
<dbReference type="GO" id="GO:0006508">
    <property type="term" value="P:proteolysis"/>
    <property type="evidence" value="ECO:0007669"/>
    <property type="project" value="UniProtKB-KW"/>
</dbReference>
<dbReference type="InterPro" id="IPR026444">
    <property type="entry name" value="Secre_tail"/>
</dbReference>
<dbReference type="EMBL" id="QLMC01000008">
    <property type="protein sequence ID" value="RAJ92167.1"/>
    <property type="molecule type" value="Genomic_DNA"/>
</dbReference>
<feature type="domain" description="Peptidase M4 C-terminal" evidence="13">
    <location>
        <begin position="440"/>
        <end position="594"/>
    </location>
</feature>
<keyword evidence="8" id="KW-0482">Metalloprotease</keyword>
<dbReference type="Pfam" id="PF03413">
    <property type="entry name" value="PepSY"/>
    <property type="match status" value="1"/>
</dbReference>
<dbReference type="Gene3D" id="3.10.170.10">
    <property type="match status" value="1"/>
</dbReference>
<dbReference type="PRINTS" id="PR00730">
    <property type="entry name" value="THERMOLYSIN"/>
</dbReference>
<keyword evidence="4" id="KW-0479">Metal-binding</keyword>
<evidence type="ECO:0000256" key="1">
    <source>
        <dbReference type="ARBA" id="ARBA00001947"/>
    </source>
</evidence>
<name>A0A327WNM2_LARAB</name>
<sequence length="1086" mass="118596">MKSFLLPVLLSGALSVLAQPGPTGFGRKLKTQPATPGLAHRLNAEVATPSGRKGNFRLAVGASVPQFDMQPLRLRVVRDKDTDLPIYIENRVKPTATAKGARMSARASAFSFMSQIKDLLKIDKPEEQFRITNTETDHLGQTHIRMAQTFQGIPVYGSELVAHLTNGTVTLLNGQYKVVRNANTTARISLQQATERAFRDVGKESVVRTFGQNLLDLKPSQGALCLYPMGDKTTLAYEVTIRPNMIERWQYVIDAQTGEVLNKYNHTCGVDGPVKATGNDLNGIAQNLHSYQSGAGYYMIDASRGMFDGSASTMPKKAVGAIVTLDARNKRDKDGNMDLFFVTSTNNSDWKATAISAHTNAGLAYEYYLNVHKRNSLNGKGGSILSIINVVEEDGSGMDNAFWNGGYMGYGNGNKGFKPLAGGLDAAGHEMTHGVIENTANLVYQDQSGAINESMADVFGSMIDRDDWTIGEDIVLKSAYPTGAMRSLSNPNQNGPKVRGYQPKTMDQFLVTKEDNGGVHGNSGIPNHAYYLFATKIGKDKAEQIYYRALTNYLTRTSKFLDLRLAVIRATGDLFGAEGAEVKAAKEALDTVGIVENTEKPDEPQDLPANNGQDMLMLYSIGDEKLYTAPMTTGDLTPRIKAGINHKPSITDDGKVAYYVTEDGRIRAVSLTGAVEEVVVSDETIWDNVAISRDGKKLAALTKERDASIWVYSYDLKKWKQFPLYNPTTAEGVTTGEVQYADSFEWNHTGEFLVYDAYNSLKSTDGEDINYWDVGFISVWNKAENTFDDGNILKLFSKLEEGESVGNPSFSKNSPGIIAFDYLNEIDETYNILAGDLETGKLSSVISNVTIGYPDYSRLDDRLVFNTLNTDGDVEMIAMIEMKADKISPKGDVKPLYDNARWGVWYATGTRAETGKTAQTITFNAIPDQYEGDGSFTLTATASSKLPVSFEVVSGPATIAGNRLTPTKPGVVTVRATQAGNEQYAEAPPVERKFNVLAVTGTEPTWADALKTYPNPVGASLTVELPQGDYFESLTLTTASGATIIQQPIKNRMHQTTLDTSQLPSGFYVLKVQTPKGVAHRKVVKP</sequence>
<dbReference type="Gene3D" id="2.120.10.30">
    <property type="entry name" value="TolB, C-terminal domain"/>
    <property type="match status" value="1"/>
</dbReference>
<comment type="cofactor">
    <cofactor evidence="1">
        <name>Zn(2+)</name>
        <dbReference type="ChEBI" id="CHEBI:29105"/>
    </cofactor>
</comment>
<dbReference type="PANTHER" id="PTHR33794">
    <property type="entry name" value="BACILLOLYSIN"/>
    <property type="match status" value="1"/>
</dbReference>
<dbReference type="Gene3D" id="3.10.450.490">
    <property type="match status" value="1"/>
</dbReference>
<feature type="active site" evidence="10">
    <location>
        <position position="430"/>
    </location>
</feature>
<feature type="domain" description="PepSY" evidence="14">
    <location>
        <begin position="187"/>
        <end position="263"/>
    </location>
</feature>
<comment type="similarity">
    <text evidence="2">Belongs to the peptidase M4 family.</text>
</comment>
<dbReference type="SUPFAM" id="SSF69322">
    <property type="entry name" value="Tricorn protease domain 2"/>
    <property type="match status" value="1"/>
</dbReference>
<evidence type="ECO:0000256" key="6">
    <source>
        <dbReference type="ARBA" id="ARBA00022801"/>
    </source>
</evidence>
<dbReference type="OrthoDB" id="291295at2"/>
<evidence type="ECO:0000256" key="11">
    <source>
        <dbReference type="SAM" id="SignalP"/>
    </source>
</evidence>
<proteinExistence type="inferred from homology"/>
<gene>
    <name evidence="17" type="ORF">LX87_05134</name>
</gene>
<evidence type="ECO:0000256" key="3">
    <source>
        <dbReference type="ARBA" id="ARBA00022670"/>
    </source>
</evidence>
<feature type="active site" description="Proton donor" evidence="10">
    <location>
        <position position="520"/>
    </location>
</feature>
<protein>
    <submittedName>
        <fullName evidence="17">Putative secreted protein (Por secretion system target)</fullName>
    </submittedName>
</protein>
<evidence type="ECO:0000259" key="15">
    <source>
        <dbReference type="Pfam" id="PF07504"/>
    </source>
</evidence>
<dbReference type="PANTHER" id="PTHR33794:SF1">
    <property type="entry name" value="BACILLOLYSIN"/>
    <property type="match status" value="1"/>
</dbReference>
<dbReference type="RefSeq" id="WP_111631144.1">
    <property type="nucleotide sequence ID" value="NZ_QLMC01000008.1"/>
</dbReference>
<dbReference type="NCBIfam" id="TIGR04183">
    <property type="entry name" value="Por_Secre_tail"/>
    <property type="match status" value="1"/>
</dbReference>
<dbReference type="CDD" id="cd09597">
    <property type="entry name" value="M4_TLP"/>
    <property type="match status" value="1"/>
</dbReference>
<keyword evidence="7" id="KW-0862">Zinc</keyword>
<organism evidence="17 18">
    <name type="scientific">Larkinella arboricola</name>
    <dbReference type="NCBI Taxonomy" id="643671"/>
    <lineage>
        <taxon>Bacteria</taxon>
        <taxon>Pseudomonadati</taxon>
        <taxon>Bacteroidota</taxon>
        <taxon>Cytophagia</taxon>
        <taxon>Cytophagales</taxon>
        <taxon>Spirosomataceae</taxon>
        <taxon>Larkinella</taxon>
    </lineage>
</organism>
<evidence type="ECO:0000259" key="16">
    <source>
        <dbReference type="Pfam" id="PF18962"/>
    </source>
</evidence>
<keyword evidence="5 11" id="KW-0732">Signal</keyword>
<dbReference type="Pfam" id="PF18962">
    <property type="entry name" value="Por_Secre_tail"/>
    <property type="match status" value="1"/>
</dbReference>
<evidence type="ECO:0000256" key="5">
    <source>
        <dbReference type="ARBA" id="ARBA00022729"/>
    </source>
</evidence>
<feature type="chain" id="PRO_5016367233" evidence="11">
    <location>
        <begin position="19"/>
        <end position="1086"/>
    </location>
</feature>
<dbReference type="InterPro" id="IPR025711">
    <property type="entry name" value="PepSY"/>
</dbReference>
<accession>A0A327WNM2</accession>
<dbReference type="InterPro" id="IPR011042">
    <property type="entry name" value="6-blade_b-propeller_TolB-like"/>
</dbReference>
<evidence type="ECO:0000256" key="4">
    <source>
        <dbReference type="ARBA" id="ARBA00022723"/>
    </source>
</evidence>
<feature type="domain" description="Secretion system C-terminal sorting" evidence="16">
    <location>
        <begin position="1013"/>
        <end position="1084"/>
    </location>
</feature>
<feature type="domain" description="Peptidase M4" evidence="12">
    <location>
        <begin position="276"/>
        <end position="437"/>
    </location>
</feature>
<keyword evidence="3" id="KW-0645">Protease</keyword>
<evidence type="ECO:0000256" key="9">
    <source>
        <dbReference type="ARBA" id="ARBA00023145"/>
    </source>
</evidence>
<dbReference type="InterPro" id="IPR013856">
    <property type="entry name" value="Peptidase_M4_domain"/>
</dbReference>
<keyword evidence="9" id="KW-0865">Zymogen</keyword>
<evidence type="ECO:0000259" key="14">
    <source>
        <dbReference type="Pfam" id="PF03413"/>
    </source>
</evidence>
<dbReference type="Proteomes" id="UP000248790">
    <property type="component" value="Unassembled WGS sequence"/>
</dbReference>
<reference evidence="17 18" key="1">
    <citation type="submission" date="2018-06" db="EMBL/GenBank/DDBJ databases">
        <title>Genomic Encyclopedia of Archaeal and Bacterial Type Strains, Phase II (KMG-II): from individual species to whole genera.</title>
        <authorList>
            <person name="Goeker M."/>
        </authorList>
    </citation>
    <scope>NUCLEOTIDE SEQUENCE [LARGE SCALE GENOMIC DNA]</scope>
    <source>
        <strain evidence="17 18">DSM 21851</strain>
    </source>
</reference>
<dbReference type="GO" id="GO:0004222">
    <property type="term" value="F:metalloendopeptidase activity"/>
    <property type="evidence" value="ECO:0007669"/>
    <property type="project" value="InterPro"/>
</dbReference>
<evidence type="ECO:0000313" key="17">
    <source>
        <dbReference type="EMBL" id="RAJ92167.1"/>
    </source>
</evidence>
<dbReference type="InterPro" id="IPR050728">
    <property type="entry name" value="Zinc_Metalloprotease_M4"/>
</dbReference>
<evidence type="ECO:0000259" key="12">
    <source>
        <dbReference type="Pfam" id="PF01447"/>
    </source>
</evidence>
<evidence type="ECO:0000256" key="2">
    <source>
        <dbReference type="ARBA" id="ARBA00009388"/>
    </source>
</evidence>